<dbReference type="CDD" id="cd00065">
    <property type="entry name" value="FYVE_like_SF"/>
    <property type="match status" value="1"/>
</dbReference>
<keyword evidence="7 10" id="KW-0863">Zinc-finger</keyword>
<dbReference type="GO" id="GO:0005739">
    <property type="term" value="C:mitochondrion"/>
    <property type="evidence" value="ECO:0007669"/>
    <property type="project" value="TreeGrafter"/>
</dbReference>
<dbReference type="EC" id="2.1.2.1" evidence="11"/>
<evidence type="ECO:0000256" key="6">
    <source>
        <dbReference type="ARBA" id="ARBA00022723"/>
    </source>
</evidence>
<dbReference type="CDD" id="cd00378">
    <property type="entry name" value="SHMT"/>
    <property type="match status" value="1"/>
</dbReference>
<dbReference type="PANTHER" id="PTHR11680">
    <property type="entry name" value="SERINE HYDROXYMETHYLTRANSFERASE"/>
    <property type="match status" value="1"/>
</dbReference>
<keyword evidence="8" id="KW-0862">Zinc</keyword>
<dbReference type="InterPro" id="IPR019798">
    <property type="entry name" value="Ser_HO-MeTrfase_PLP_BS"/>
</dbReference>
<dbReference type="InterPro" id="IPR015422">
    <property type="entry name" value="PyrdxlP-dep_Trfase_small"/>
</dbReference>
<keyword evidence="9 11" id="KW-0663">Pyridoxal phosphate</keyword>
<dbReference type="HAMAP" id="MF_00051">
    <property type="entry name" value="SHMT"/>
    <property type="match status" value="1"/>
</dbReference>
<comment type="caution">
    <text evidence="13">The sequence shown here is derived from an EMBL/GenBank/DDBJ whole genome shotgun (WGS) entry which is preliminary data.</text>
</comment>
<dbReference type="GO" id="GO:0030170">
    <property type="term" value="F:pyridoxal phosphate binding"/>
    <property type="evidence" value="ECO:0007669"/>
    <property type="project" value="InterPro"/>
</dbReference>
<dbReference type="InterPro" id="IPR015421">
    <property type="entry name" value="PyrdxlP-dep_Trfase_major"/>
</dbReference>
<evidence type="ECO:0000256" key="5">
    <source>
        <dbReference type="ARBA" id="ARBA00022679"/>
    </source>
</evidence>
<dbReference type="Gene3D" id="3.30.40.10">
    <property type="entry name" value="Zinc/RING finger domain, C3HC4 (zinc finger)"/>
    <property type="match status" value="2"/>
</dbReference>
<dbReference type="FunFam" id="3.40.640.10:FF:000097">
    <property type="entry name" value="Serine hydroxymethyltransferase"/>
    <property type="match status" value="1"/>
</dbReference>
<feature type="domain" description="FYVE-type" evidence="12">
    <location>
        <begin position="305"/>
        <end position="365"/>
    </location>
</feature>
<dbReference type="PROSITE" id="PS00096">
    <property type="entry name" value="SHMT"/>
    <property type="match status" value="1"/>
</dbReference>
<proteinExistence type="inferred from homology"/>
<evidence type="ECO:0000256" key="9">
    <source>
        <dbReference type="ARBA" id="ARBA00022898"/>
    </source>
</evidence>
<accession>A0AAD9LNA2</accession>
<dbReference type="PANTHER" id="PTHR11680:SF35">
    <property type="entry name" value="SERINE HYDROXYMETHYLTRANSFERASE 1"/>
    <property type="match status" value="1"/>
</dbReference>
<comment type="cofactor">
    <cofactor evidence="1 11">
        <name>pyridoxal 5'-phosphate</name>
        <dbReference type="ChEBI" id="CHEBI:597326"/>
    </cofactor>
</comment>
<evidence type="ECO:0000256" key="10">
    <source>
        <dbReference type="PROSITE-ProRule" id="PRU00091"/>
    </source>
</evidence>
<evidence type="ECO:0000313" key="13">
    <source>
        <dbReference type="EMBL" id="KAK1940959.1"/>
    </source>
</evidence>
<reference evidence="13" key="1">
    <citation type="submission" date="2023-08" db="EMBL/GenBank/DDBJ databases">
        <title>Reference Genome Resource for the Citrus Pathogen Phytophthora citrophthora.</title>
        <authorList>
            <person name="Moller H."/>
            <person name="Coetzee B."/>
            <person name="Rose L.J."/>
            <person name="Van Niekerk J.M."/>
        </authorList>
    </citation>
    <scope>NUCLEOTIDE SEQUENCE</scope>
    <source>
        <strain evidence="13">STE-U-9442</strain>
    </source>
</reference>
<evidence type="ECO:0000256" key="4">
    <source>
        <dbReference type="ARBA" id="ARBA00022563"/>
    </source>
</evidence>
<protein>
    <recommendedName>
        <fullName evidence="11">Serine hydroxymethyltransferase</fullName>
        <ecNumber evidence="11">2.1.2.1</ecNumber>
    </recommendedName>
</protein>
<keyword evidence="6" id="KW-0479">Metal-binding</keyword>
<dbReference type="GO" id="GO:0004372">
    <property type="term" value="F:glycine hydroxymethyltransferase activity"/>
    <property type="evidence" value="ECO:0007669"/>
    <property type="project" value="UniProtKB-EC"/>
</dbReference>
<dbReference type="NCBIfam" id="NF000586">
    <property type="entry name" value="PRK00011.1"/>
    <property type="match status" value="1"/>
</dbReference>
<dbReference type="GO" id="GO:0035999">
    <property type="term" value="P:tetrahydrofolate interconversion"/>
    <property type="evidence" value="ECO:0007669"/>
    <property type="project" value="InterPro"/>
</dbReference>
<evidence type="ECO:0000256" key="8">
    <source>
        <dbReference type="ARBA" id="ARBA00022833"/>
    </source>
</evidence>
<evidence type="ECO:0000256" key="3">
    <source>
        <dbReference type="ARBA" id="ARBA00006376"/>
    </source>
</evidence>
<comment type="catalytic activity">
    <reaction evidence="11">
        <text>(6R)-5,10-methylene-5,6,7,8-tetrahydrofolate + glycine + H2O = (6S)-5,6,7,8-tetrahydrofolate + L-serine</text>
        <dbReference type="Rhea" id="RHEA:15481"/>
        <dbReference type="ChEBI" id="CHEBI:15377"/>
        <dbReference type="ChEBI" id="CHEBI:15636"/>
        <dbReference type="ChEBI" id="CHEBI:33384"/>
        <dbReference type="ChEBI" id="CHEBI:57305"/>
        <dbReference type="ChEBI" id="CHEBI:57453"/>
        <dbReference type="EC" id="2.1.2.1"/>
    </reaction>
</comment>
<dbReference type="InterPro" id="IPR039429">
    <property type="entry name" value="SHMT-like_dom"/>
</dbReference>
<dbReference type="GO" id="GO:0008270">
    <property type="term" value="F:zinc ion binding"/>
    <property type="evidence" value="ECO:0007669"/>
    <property type="project" value="UniProtKB-KW"/>
</dbReference>
<dbReference type="SUPFAM" id="SSF53383">
    <property type="entry name" value="PLP-dependent transferases"/>
    <property type="match status" value="1"/>
</dbReference>
<dbReference type="PROSITE" id="PS50178">
    <property type="entry name" value="ZF_FYVE"/>
    <property type="match status" value="2"/>
</dbReference>
<dbReference type="GO" id="GO:0019264">
    <property type="term" value="P:glycine biosynthetic process from serine"/>
    <property type="evidence" value="ECO:0007669"/>
    <property type="project" value="InterPro"/>
</dbReference>
<keyword evidence="4 11" id="KW-0554">One-carbon metabolism</keyword>
<dbReference type="InterPro" id="IPR049943">
    <property type="entry name" value="Ser_HO-MeTrfase-like"/>
</dbReference>
<evidence type="ECO:0000313" key="14">
    <source>
        <dbReference type="Proteomes" id="UP001259832"/>
    </source>
</evidence>
<evidence type="ECO:0000256" key="11">
    <source>
        <dbReference type="RuleBase" id="RU000585"/>
    </source>
</evidence>
<dbReference type="Gene3D" id="3.40.640.10">
    <property type="entry name" value="Type I PLP-dependent aspartate aminotransferase-like (Major domain)"/>
    <property type="match status" value="1"/>
</dbReference>
<organism evidence="13 14">
    <name type="scientific">Phytophthora citrophthora</name>
    <dbReference type="NCBI Taxonomy" id="4793"/>
    <lineage>
        <taxon>Eukaryota</taxon>
        <taxon>Sar</taxon>
        <taxon>Stramenopiles</taxon>
        <taxon>Oomycota</taxon>
        <taxon>Peronosporomycetes</taxon>
        <taxon>Peronosporales</taxon>
        <taxon>Peronosporaceae</taxon>
        <taxon>Phytophthora</taxon>
    </lineage>
</organism>
<evidence type="ECO:0000259" key="12">
    <source>
        <dbReference type="PROSITE" id="PS50178"/>
    </source>
</evidence>
<keyword evidence="5 11" id="KW-0808">Transferase</keyword>
<evidence type="ECO:0000256" key="2">
    <source>
        <dbReference type="ARBA" id="ARBA00004777"/>
    </source>
</evidence>
<dbReference type="Proteomes" id="UP001259832">
    <property type="component" value="Unassembled WGS sequence"/>
</dbReference>
<dbReference type="EMBL" id="JASMQC010000013">
    <property type="protein sequence ID" value="KAK1940959.1"/>
    <property type="molecule type" value="Genomic_DNA"/>
</dbReference>
<comment type="similarity">
    <text evidence="3 11">Belongs to the SHMT family.</text>
</comment>
<dbReference type="InterPro" id="IPR017455">
    <property type="entry name" value="Znf_FYVE-rel"/>
</dbReference>
<comment type="pathway">
    <text evidence="2 11">One-carbon metabolism; tetrahydrofolate interconversion.</text>
</comment>
<feature type="domain" description="FYVE-type" evidence="12">
    <location>
        <begin position="1123"/>
        <end position="1182"/>
    </location>
</feature>
<dbReference type="Gene3D" id="3.90.1150.10">
    <property type="entry name" value="Aspartate Aminotransferase, domain 1"/>
    <property type="match status" value="1"/>
</dbReference>
<comment type="function">
    <text evidence="11">Interconversion of serine and glycine.</text>
</comment>
<dbReference type="Pfam" id="PF00464">
    <property type="entry name" value="SHMT"/>
    <property type="match status" value="1"/>
</dbReference>
<evidence type="ECO:0000256" key="7">
    <source>
        <dbReference type="ARBA" id="ARBA00022771"/>
    </source>
</evidence>
<keyword evidence="14" id="KW-1185">Reference proteome</keyword>
<dbReference type="SUPFAM" id="SSF57903">
    <property type="entry name" value="FYVE/PHD zinc finger"/>
    <property type="match status" value="2"/>
</dbReference>
<evidence type="ECO:0000256" key="1">
    <source>
        <dbReference type="ARBA" id="ARBA00001933"/>
    </source>
</evidence>
<dbReference type="AlphaFoldDB" id="A0AAD9LNA2"/>
<dbReference type="InterPro" id="IPR001085">
    <property type="entry name" value="Ser_HO-MeTrfase"/>
</dbReference>
<gene>
    <name evidence="13" type="ORF">P3T76_007665</name>
</gene>
<dbReference type="InterPro" id="IPR011011">
    <property type="entry name" value="Znf_FYVE_PHD"/>
</dbReference>
<dbReference type="InterPro" id="IPR015424">
    <property type="entry name" value="PyrdxlP-dep_Trfase"/>
</dbReference>
<name>A0AAD9LNA2_9STRA</name>
<sequence>MHTSTRRRQDAMPTQPQRFSHLLKPLQCTQQDDANLRELAETLVTHNIEQFHALELGKNGAPADKSRWKEVRKKEGTKVFRERATKREPLEMPSLMLLGTVVGSLEDFMYAVVAPSTEAMRIKSALIKDGIVDCKVLHEVAIPVVDDPFHHVSVRWRLFSDPELRDHVCLDSTGIATSANGERIGYHLSHSIGFEQVPSFASDGVTRGNMSVCSLYVQNTVSTVQVYVRGFFDFNNTGKNEIVSNAALNAIAVNWMSFPRKIDYGQVKKLLWTMHKSSNRESIMSLTSEEGKFKPNMMPPTPGLCKVCTKSFGFLGTSRKSCKICNEQICARCSVEKTVAMLSPNRISVLEKKRAFCVQCISDVVRTDALPHSSTMVIANNATLEQQDPEIFNLIEAEKNRQWKCLELIASENFTSRAVMDCLGSCLTNKYAEGLPNARYYGGNEVIDKIEILCQQRALTAYGLDAEKWGVNVQPYSGSPANFAVYTGLLRPHDRIMGLDLPSGGHLTHGFYTYSKAEKTRKAVSATSVYFESLPYRVSAETGLIDFEKLAEQAALFKPAMIVCGGSAYPRDWDYAAFRKIADDNGALLMCDMAHYSGLVVTKEHASPFDYCDIVTTTTHKSLRGPRAGMIFFRRDERGFEPRINNAVFPALQGGPHEHQIAGIAAQLKEVQTPEFKAYVQQLKANAKILAKTLTDKGYSMCTGGTDNHLILWDLRPQGVTGSKLEKLCDMVCITLNKNAVLGDRSALTPGGVRVGTPALTSRGFKEAEFVKVAEFLDRAVKLCIDIQNASGKKLVDFVKGAEAHEGVKQLRRDVNALATSFEMPGFNMPSLNAIAGLLPQLEISVQEENMLVELTETLTQHNLAQCSTVLVTKDGYADSRAWKELRRKDSIRVYKERPRSKAMPTTPSLLLLGSMKGNLDDVMYAIVAPTEQSMKIKSNCTHDGVIDRKVLHDIVRPSVGDPFRHVSINWSLYADADPRDYICIEATGITHTLHGERVGFHLQHSVAFSQIPSFSDPHGVERGNRSICSLYRETTAGEVECYVRGFFDFQDGYNELLSNISLHAIANQWLSFSRQIEFAHMKKLVWRLRRNSSDSDDFIMAAAVEEHKRKMSEAALNREVTCRVCHKTFGLLDRKTTCKSCEQAVCPRCRIKKRVCVLAPDQRTVLEKRRSFCAPCIAEVATSNARAIAQEELQLQEEDQDRAMKLSEESVVSLSRQRTTSWMTTNASYRSCI</sequence>
<dbReference type="InterPro" id="IPR013083">
    <property type="entry name" value="Znf_RING/FYVE/PHD"/>
</dbReference>